<accession>A0A9D3VV47</accession>
<reference evidence="2 3" key="1">
    <citation type="journal article" date="2021" name="Plant Biotechnol. J.">
        <title>Multi-omics assisted identification of the key and species-specific regulatory components of drought-tolerant mechanisms in Gossypium stocksii.</title>
        <authorList>
            <person name="Yu D."/>
            <person name="Ke L."/>
            <person name="Zhang D."/>
            <person name="Wu Y."/>
            <person name="Sun Y."/>
            <person name="Mei J."/>
            <person name="Sun J."/>
            <person name="Sun Y."/>
        </authorList>
    </citation>
    <scope>NUCLEOTIDE SEQUENCE [LARGE SCALE GENOMIC DNA]</scope>
    <source>
        <strain evidence="3">cv. E1</strain>
        <tissue evidence="2">Leaf</tissue>
    </source>
</reference>
<evidence type="ECO:0000256" key="1">
    <source>
        <dbReference type="SAM" id="MobiDB-lite"/>
    </source>
</evidence>
<evidence type="ECO:0000313" key="2">
    <source>
        <dbReference type="EMBL" id="KAH1097982.1"/>
    </source>
</evidence>
<proteinExistence type="predicted"/>
<sequence length="200" mass="22410">MVREEDVSSEVGSSNKSELEMSPKGRRNVGVEEVNETCLENEGNDNEVQGMSADAFNMFSGNEGSPKPNPISSSLPETEEPRDRDAASEIEEGFVQLRWNRKNKKILKKKVKSVRELQDIVLTTKEKQKRNRGTRKSKGKGDSRNDESIANLSLSDSDISNRRNVILKEVKKAWEVGEKLGFSVQGDEGLVIEELMRLGQ</sequence>
<keyword evidence="3" id="KW-1185">Reference proteome</keyword>
<feature type="region of interest" description="Disordered" evidence="1">
    <location>
        <begin position="120"/>
        <end position="149"/>
    </location>
</feature>
<comment type="caution">
    <text evidence="2">The sequence shown here is derived from an EMBL/GenBank/DDBJ whole genome shotgun (WGS) entry which is preliminary data.</text>
</comment>
<protein>
    <submittedName>
        <fullName evidence="2">Uncharacterized protein</fullName>
    </submittedName>
</protein>
<feature type="compositionally biased region" description="Basic residues" evidence="1">
    <location>
        <begin position="127"/>
        <end position="138"/>
    </location>
</feature>
<gene>
    <name evidence="2" type="ORF">J1N35_014903</name>
</gene>
<name>A0A9D3VV47_9ROSI</name>
<evidence type="ECO:0000313" key="3">
    <source>
        <dbReference type="Proteomes" id="UP000828251"/>
    </source>
</evidence>
<feature type="region of interest" description="Disordered" evidence="1">
    <location>
        <begin position="1"/>
        <end position="89"/>
    </location>
</feature>
<dbReference type="AlphaFoldDB" id="A0A9D3VV47"/>
<organism evidence="2 3">
    <name type="scientific">Gossypium stocksii</name>
    <dbReference type="NCBI Taxonomy" id="47602"/>
    <lineage>
        <taxon>Eukaryota</taxon>
        <taxon>Viridiplantae</taxon>
        <taxon>Streptophyta</taxon>
        <taxon>Embryophyta</taxon>
        <taxon>Tracheophyta</taxon>
        <taxon>Spermatophyta</taxon>
        <taxon>Magnoliopsida</taxon>
        <taxon>eudicotyledons</taxon>
        <taxon>Gunneridae</taxon>
        <taxon>Pentapetalae</taxon>
        <taxon>rosids</taxon>
        <taxon>malvids</taxon>
        <taxon>Malvales</taxon>
        <taxon>Malvaceae</taxon>
        <taxon>Malvoideae</taxon>
        <taxon>Gossypium</taxon>
    </lineage>
</organism>
<dbReference type="EMBL" id="JAIQCV010000005">
    <property type="protein sequence ID" value="KAH1097982.1"/>
    <property type="molecule type" value="Genomic_DNA"/>
</dbReference>
<dbReference type="Proteomes" id="UP000828251">
    <property type="component" value="Unassembled WGS sequence"/>
</dbReference>
<dbReference type="OrthoDB" id="1001661at2759"/>